<dbReference type="SUPFAM" id="SSF55486">
    <property type="entry name" value="Metalloproteases ('zincins'), catalytic domain"/>
    <property type="match status" value="1"/>
</dbReference>
<feature type="binding site" evidence="11">
    <location>
        <position position="241"/>
    </location>
    <ligand>
        <name>Ca(2+)</name>
        <dbReference type="ChEBI" id="CHEBI:29108"/>
        <label>1</label>
    </ligand>
</feature>
<dbReference type="InterPro" id="IPR006026">
    <property type="entry name" value="Peptidase_Metallo"/>
</dbReference>
<feature type="binding site" evidence="10">
    <location>
        <position position="264"/>
    </location>
    <ligand>
        <name>Zn(2+)</name>
        <dbReference type="ChEBI" id="CHEBI:29105"/>
        <label>2</label>
        <note>catalytic</note>
    </ligand>
</feature>
<evidence type="ECO:0000256" key="3">
    <source>
        <dbReference type="ARBA" id="ARBA00022622"/>
    </source>
</evidence>
<feature type="binding site" evidence="11">
    <location>
        <position position="238"/>
    </location>
    <ligand>
        <name>Ca(2+)</name>
        <dbReference type="ChEBI" id="CHEBI:29108"/>
        <label>3</label>
    </ligand>
</feature>
<evidence type="ECO:0000259" key="13">
    <source>
        <dbReference type="SMART" id="SM00235"/>
    </source>
</evidence>
<feature type="binding site" evidence="11">
    <location>
        <position position="241"/>
    </location>
    <ligand>
        <name>Ca(2+)</name>
        <dbReference type="ChEBI" id="CHEBI:29108"/>
        <label>3</label>
    </ligand>
</feature>
<dbReference type="OrthoDB" id="406838at2759"/>
<comment type="cofactor">
    <cofactor evidence="11">
        <name>Ca(2+)</name>
        <dbReference type="ChEBI" id="CHEBI:29108"/>
    </cofactor>
    <text evidence="11">Can bind about 5 Ca(2+) ions per subunit.</text>
</comment>
<feature type="binding site" evidence="11">
    <location>
        <position position="213"/>
    </location>
    <ligand>
        <name>Zn(2+)</name>
        <dbReference type="ChEBI" id="CHEBI:29105"/>
        <label>1</label>
    </ligand>
</feature>
<keyword evidence="6" id="KW-0378">Hydrolase</keyword>
<feature type="binding site" evidence="11">
    <location>
        <position position="278"/>
    </location>
    <ligand>
        <name>Zn(2+)</name>
        <dbReference type="ChEBI" id="CHEBI:29105"/>
        <label>2</label>
        <note>catalytic</note>
    </ligand>
</feature>
<dbReference type="Pfam" id="PF00413">
    <property type="entry name" value="Peptidase_M10"/>
    <property type="match status" value="1"/>
</dbReference>
<protein>
    <recommendedName>
        <fullName evidence="13">Peptidase metallopeptidase domain-containing protein</fullName>
    </recommendedName>
</protein>
<dbReference type="InterPro" id="IPR002477">
    <property type="entry name" value="Peptidoglycan-bd-like"/>
</dbReference>
<evidence type="ECO:0000313" key="15">
    <source>
        <dbReference type="Proteomes" id="UP000323000"/>
    </source>
</evidence>
<dbReference type="CDD" id="cd04278">
    <property type="entry name" value="ZnMc_MMP"/>
    <property type="match status" value="1"/>
</dbReference>
<dbReference type="Proteomes" id="UP000323000">
    <property type="component" value="Chromosome 13"/>
</dbReference>
<dbReference type="InterPro" id="IPR036365">
    <property type="entry name" value="PGBD-like_sf"/>
</dbReference>
<evidence type="ECO:0000256" key="11">
    <source>
        <dbReference type="PIRSR" id="PIRSR621190-2"/>
    </source>
</evidence>
<keyword evidence="8" id="KW-0482">Metalloprotease</keyword>
<keyword evidence="3" id="KW-0325">Glycoprotein</keyword>
<keyword evidence="12" id="KW-0732">Signal</keyword>
<evidence type="ECO:0000256" key="9">
    <source>
        <dbReference type="PIRSR" id="PIRSR001191-1"/>
    </source>
</evidence>
<dbReference type="InterPro" id="IPR033739">
    <property type="entry name" value="M10A_MMP"/>
</dbReference>
<comment type="cofactor">
    <cofactor evidence="11">
        <name>Zn(2+)</name>
        <dbReference type="ChEBI" id="CHEBI:29105"/>
    </cofactor>
    <text evidence="11">Binds 2 Zn(2+) ions per subunit.</text>
</comment>
<dbReference type="GO" id="GO:0030198">
    <property type="term" value="P:extracellular matrix organization"/>
    <property type="evidence" value="ECO:0007669"/>
    <property type="project" value="TreeGrafter"/>
</dbReference>
<feature type="binding site" evidence="11">
    <location>
        <position position="201"/>
    </location>
    <ligand>
        <name>Ca(2+)</name>
        <dbReference type="ChEBI" id="CHEBI:29108"/>
        <label>2</label>
    </ligand>
</feature>
<keyword evidence="15" id="KW-1185">Reference proteome</keyword>
<evidence type="ECO:0000256" key="2">
    <source>
        <dbReference type="ARBA" id="ARBA00009614"/>
    </source>
</evidence>
<sequence>MIVMASKSFFLIAFTCLLTILLFPLHSHSHAAMKNSPLMYLQNLQGYQKGDQVNDIKYLKKYLQRFGYLSYQDMSSSSINYDDDDFFDEKLESAIKTYQTNFNLNATGILDSETITMMSKPRCGVPDHGMTTSRMNDSRFHSHFAFFVGNPKWPSTKPILTYAFQPGDRIDASEPIRKALIEWSRYTSFTYEKIDDFSTADIKIGFYSQDHGDGNPFDGPGVTLAHAFAPPDGRLHFDADETWVNGVVEGGADVMTVGLHELGHVLGLAHSTVEASIMWPFVPVGTTKGLNSDDIQGIQALYT</sequence>
<feature type="chain" id="PRO_5022723643" description="Peptidase metallopeptidase domain-containing protein" evidence="12">
    <location>
        <begin position="30"/>
        <end position="303"/>
    </location>
</feature>
<evidence type="ECO:0000256" key="6">
    <source>
        <dbReference type="ARBA" id="ARBA00022801"/>
    </source>
</evidence>
<dbReference type="Gene3D" id="3.40.390.10">
    <property type="entry name" value="Collagenase (Catalytic Domain)"/>
    <property type="match status" value="1"/>
</dbReference>
<keyword evidence="7 10" id="KW-0862">Zinc</keyword>
<feature type="binding site" evidence="10">
    <location>
        <position position="270"/>
    </location>
    <ligand>
        <name>Zn(2+)</name>
        <dbReference type="ChEBI" id="CHEBI:29105"/>
        <label>2</label>
        <note>catalytic</note>
    </ligand>
</feature>
<dbReference type="GO" id="GO:0005886">
    <property type="term" value="C:plasma membrane"/>
    <property type="evidence" value="ECO:0007669"/>
    <property type="project" value="UniProtKB-SubCell"/>
</dbReference>
<dbReference type="GO" id="GO:0004222">
    <property type="term" value="F:metalloendopeptidase activity"/>
    <property type="evidence" value="ECO:0007669"/>
    <property type="project" value="InterPro"/>
</dbReference>
<dbReference type="PRINTS" id="PR00138">
    <property type="entry name" value="MATRIXIN"/>
</dbReference>
<dbReference type="GO" id="GO:0031012">
    <property type="term" value="C:extracellular matrix"/>
    <property type="evidence" value="ECO:0007669"/>
    <property type="project" value="InterPro"/>
</dbReference>
<feature type="binding site" evidence="10">
    <location>
        <position position="260"/>
    </location>
    <ligand>
        <name>Zn(2+)</name>
        <dbReference type="ChEBI" id="CHEBI:29105"/>
        <label>2</label>
        <note>catalytic</note>
    </ligand>
</feature>
<accession>A0A5C7GUN7</accession>
<evidence type="ECO:0000256" key="8">
    <source>
        <dbReference type="ARBA" id="ARBA00023049"/>
    </source>
</evidence>
<dbReference type="AlphaFoldDB" id="A0A5C7GUN7"/>
<dbReference type="EMBL" id="VAHF01000013">
    <property type="protein sequence ID" value="TXG48042.1"/>
    <property type="molecule type" value="Genomic_DNA"/>
</dbReference>
<feature type="binding site" evidence="11">
    <location>
        <position position="226"/>
    </location>
    <ligand>
        <name>Zn(2+)</name>
        <dbReference type="ChEBI" id="CHEBI:29105"/>
        <label>1</label>
    </ligand>
</feature>
<feature type="binding site" evidence="11">
    <location>
        <position position="211"/>
    </location>
    <ligand>
        <name>Zn(2+)</name>
        <dbReference type="ChEBI" id="CHEBI:29105"/>
        <label>1</label>
    </ligand>
</feature>
<keyword evidence="3" id="KW-0472">Membrane</keyword>
<dbReference type="InterPro" id="IPR021190">
    <property type="entry name" value="Pept_M10A"/>
</dbReference>
<proteinExistence type="inferred from homology"/>
<keyword evidence="3" id="KW-0336">GPI-anchor</keyword>
<dbReference type="GO" id="GO:0008270">
    <property type="term" value="F:zinc ion binding"/>
    <property type="evidence" value="ECO:0007669"/>
    <property type="project" value="InterPro"/>
</dbReference>
<evidence type="ECO:0000256" key="10">
    <source>
        <dbReference type="PIRSR" id="PIRSR001191-2"/>
    </source>
</evidence>
<keyword evidence="4" id="KW-0645">Protease</keyword>
<keyword evidence="3" id="KW-0449">Lipoprotein</keyword>
<evidence type="ECO:0000256" key="4">
    <source>
        <dbReference type="ARBA" id="ARBA00022670"/>
    </source>
</evidence>
<comment type="similarity">
    <text evidence="2">Belongs to the peptidase M10A family. Matrix metalloproteinases (MMPs) subfamily.</text>
</comment>
<evidence type="ECO:0000256" key="5">
    <source>
        <dbReference type="ARBA" id="ARBA00022723"/>
    </source>
</evidence>
<reference evidence="15" key="1">
    <citation type="journal article" date="2019" name="Gigascience">
        <title>De novo genome assembly of the endangered Acer yangbiense, a plant species with extremely small populations endemic to Yunnan Province, China.</title>
        <authorList>
            <person name="Yang J."/>
            <person name="Wariss H.M."/>
            <person name="Tao L."/>
            <person name="Zhang R."/>
            <person name="Yun Q."/>
            <person name="Hollingsworth P."/>
            <person name="Dao Z."/>
            <person name="Luo G."/>
            <person name="Guo H."/>
            <person name="Ma Y."/>
            <person name="Sun W."/>
        </authorList>
    </citation>
    <scope>NUCLEOTIDE SEQUENCE [LARGE SCALE GENOMIC DNA]</scope>
    <source>
        <strain evidence="15">cv. Malutang</strain>
    </source>
</reference>
<feature type="domain" description="Peptidase metallopeptidase" evidence="13">
    <location>
        <begin position="149"/>
        <end position="303"/>
    </location>
</feature>
<evidence type="ECO:0000256" key="12">
    <source>
        <dbReference type="SAM" id="SignalP"/>
    </source>
</evidence>
<dbReference type="PIRSF" id="PIRSF001191">
    <property type="entry name" value="Peptidase_M10A_matrix"/>
    <property type="match status" value="1"/>
</dbReference>
<evidence type="ECO:0000256" key="1">
    <source>
        <dbReference type="ARBA" id="ARBA00004471"/>
    </source>
</evidence>
<dbReference type="GO" id="GO:0006508">
    <property type="term" value="P:proteolysis"/>
    <property type="evidence" value="ECO:0007669"/>
    <property type="project" value="UniProtKB-KW"/>
</dbReference>
<gene>
    <name evidence="14" type="ORF">EZV62_027336</name>
</gene>
<keyword evidence="5 10" id="KW-0479">Metal-binding</keyword>
<comment type="caution">
    <text evidence="14">The sequence shown here is derived from an EMBL/GenBank/DDBJ whole genome shotgun (WGS) entry which is preliminary data.</text>
</comment>
<feature type="binding site" evidence="11">
    <location>
        <position position="219"/>
    </location>
    <ligand>
        <name>Ca(2+)</name>
        <dbReference type="ChEBI" id="CHEBI:29108"/>
        <label>3</label>
    </ligand>
</feature>
<dbReference type="GO" id="GO:0030574">
    <property type="term" value="P:collagen catabolic process"/>
    <property type="evidence" value="ECO:0007669"/>
    <property type="project" value="TreeGrafter"/>
</dbReference>
<evidence type="ECO:0000313" key="14">
    <source>
        <dbReference type="EMBL" id="TXG48042.1"/>
    </source>
</evidence>
<evidence type="ECO:0000256" key="7">
    <source>
        <dbReference type="ARBA" id="ARBA00022833"/>
    </source>
</evidence>
<feature type="signal peptide" evidence="12">
    <location>
        <begin position="1"/>
        <end position="29"/>
    </location>
</feature>
<dbReference type="PANTHER" id="PTHR10201:SF213">
    <property type="entry name" value="METALLOENDOPROTEINASE 2-MMP-LIKE"/>
    <property type="match status" value="1"/>
</dbReference>
<dbReference type="SUPFAM" id="SSF47090">
    <property type="entry name" value="PGBD-like"/>
    <property type="match status" value="1"/>
</dbReference>
<dbReference type="PANTHER" id="PTHR10201">
    <property type="entry name" value="MATRIX METALLOPROTEINASE"/>
    <property type="match status" value="1"/>
</dbReference>
<dbReference type="SMART" id="SM00235">
    <property type="entry name" value="ZnMc"/>
    <property type="match status" value="1"/>
</dbReference>
<feature type="active site" evidence="9">
    <location>
        <position position="261"/>
    </location>
</feature>
<keyword evidence="11" id="KW-0106">Calcium</keyword>
<dbReference type="GO" id="GO:0098552">
    <property type="term" value="C:side of membrane"/>
    <property type="evidence" value="ECO:0007669"/>
    <property type="project" value="UniProtKB-KW"/>
</dbReference>
<feature type="binding site" description="in inhibited form" evidence="11">
    <location>
        <position position="123"/>
    </location>
    <ligand>
        <name>Zn(2+)</name>
        <dbReference type="ChEBI" id="CHEBI:29105"/>
        <label>2</label>
        <note>catalytic</note>
    </ligand>
</feature>
<feature type="binding site" evidence="11">
    <location>
        <position position="236"/>
    </location>
    <ligand>
        <name>Zn(2+)</name>
        <dbReference type="ChEBI" id="CHEBI:29105"/>
        <label>1</label>
    </ligand>
</feature>
<comment type="subcellular location">
    <subcellularLocation>
        <location evidence="1">Cell membrane</location>
        <topology evidence="1">Lipid-anchor</topology>
        <topology evidence="1">GPI-anchor</topology>
        <orientation evidence="1">Extracellular side</orientation>
    </subcellularLocation>
</comment>
<name>A0A5C7GUN7_9ROSI</name>
<organism evidence="14 15">
    <name type="scientific">Acer yangbiense</name>
    <dbReference type="NCBI Taxonomy" id="1000413"/>
    <lineage>
        <taxon>Eukaryota</taxon>
        <taxon>Viridiplantae</taxon>
        <taxon>Streptophyta</taxon>
        <taxon>Embryophyta</taxon>
        <taxon>Tracheophyta</taxon>
        <taxon>Spermatophyta</taxon>
        <taxon>Magnoliopsida</taxon>
        <taxon>eudicotyledons</taxon>
        <taxon>Gunneridae</taxon>
        <taxon>Pentapetalae</taxon>
        <taxon>rosids</taxon>
        <taxon>malvids</taxon>
        <taxon>Sapindales</taxon>
        <taxon>Sapindaceae</taxon>
        <taxon>Hippocastanoideae</taxon>
        <taxon>Acereae</taxon>
        <taxon>Acer</taxon>
    </lineage>
</organism>
<dbReference type="Pfam" id="PF01471">
    <property type="entry name" value="PG_binding_1"/>
    <property type="match status" value="1"/>
</dbReference>
<dbReference type="InterPro" id="IPR024079">
    <property type="entry name" value="MetalloPept_cat_dom_sf"/>
</dbReference>
<feature type="binding site" evidence="11">
    <location>
        <position position="218"/>
    </location>
    <ligand>
        <name>Ca(2+)</name>
        <dbReference type="ChEBI" id="CHEBI:29108"/>
        <label>3</label>
    </ligand>
</feature>
<dbReference type="InterPro" id="IPR001818">
    <property type="entry name" value="Pept_M10_metallopeptidase"/>
</dbReference>